<keyword evidence="4" id="KW-0808">Transferase</keyword>
<keyword evidence="2" id="KW-0472">Membrane</keyword>
<comment type="caution">
    <text evidence="4">The sequence shown here is derived from an EMBL/GenBank/DDBJ whole genome shotgun (WGS) entry which is preliminary data.</text>
</comment>
<dbReference type="PANTHER" id="PTHR31061:SF24">
    <property type="entry name" value="LD22376P"/>
    <property type="match status" value="1"/>
</dbReference>
<feature type="domain" description="Heparan-alpha-glucosaminide N-acetyltransferase catalytic" evidence="3">
    <location>
        <begin position="92"/>
        <end position="216"/>
    </location>
</feature>
<keyword evidence="2" id="KW-0812">Transmembrane</keyword>
<accession>A0A7J7D4P7</accession>
<feature type="transmembrane region" description="Helical" evidence="2">
    <location>
        <begin position="240"/>
        <end position="258"/>
    </location>
</feature>
<feature type="region of interest" description="Disordered" evidence="1">
    <location>
        <begin position="1"/>
        <end position="26"/>
    </location>
</feature>
<evidence type="ECO:0000259" key="3">
    <source>
        <dbReference type="Pfam" id="PF07786"/>
    </source>
</evidence>
<sequence>MGMYEPIKGGDDDFDTRNSSSSMMIDNKDVESAIQISQSSSSSVSNTNAAAIIVNLNKQKQVQEKDPLVLSSSNSNNHHRHNQQQPPQRQPRLVSLDVFRGLTVALMILVDDLGGLVPAINHSPWNGLTLADFVMPFFLFIVGVALALAYKKLSCRISATKKATLQALKLLLVGLVLQGGFFHGINNLTYGVDIQQMRLMGVLQRIAIAYIVAALCEIWLKGEDDIGTKLFALTKYRFHWVVVLMLSVIYLSLLYGLYVPDWEYQISAETSSSAPEIFSVKCGTRGNTGPACNAVGMIDRKVLGIQHLYLKPVYARTKQCSINSPDNGPLPPDAPSWCQAPFDPEGLLRFV</sequence>
<reference evidence="4 5" key="1">
    <citation type="journal article" date="2020" name="Nat. Commun.">
        <title>Genome of Tripterygium wilfordii and identification of cytochrome P450 involved in triptolide biosynthesis.</title>
        <authorList>
            <person name="Tu L."/>
            <person name="Su P."/>
            <person name="Zhang Z."/>
            <person name="Gao L."/>
            <person name="Wang J."/>
            <person name="Hu T."/>
            <person name="Zhou J."/>
            <person name="Zhang Y."/>
            <person name="Zhao Y."/>
            <person name="Liu Y."/>
            <person name="Song Y."/>
            <person name="Tong Y."/>
            <person name="Lu Y."/>
            <person name="Yang J."/>
            <person name="Xu C."/>
            <person name="Jia M."/>
            <person name="Peters R.J."/>
            <person name="Huang L."/>
            <person name="Gao W."/>
        </authorList>
    </citation>
    <scope>NUCLEOTIDE SEQUENCE [LARGE SCALE GENOMIC DNA]</scope>
    <source>
        <strain evidence="5">cv. XIE 37</strain>
        <tissue evidence="4">Leaf</tissue>
    </source>
</reference>
<keyword evidence="5" id="KW-1185">Reference proteome</keyword>
<proteinExistence type="predicted"/>
<dbReference type="GO" id="GO:0016740">
    <property type="term" value="F:transferase activity"/>
    <property type="evidence" value="ECO:0007669"/>
    <property type="project" value="UniProtKB-KW"/>
</dbReference>
<dbReference type="AlphaFoldDB" id="A0A7J7D4P7"/>
<gene>
    <name evidence="4" type="ORF">HS088_TW10G00244</name>
</gene>
<dbReference type="Proteomes" id="UP000593562">
    <property type="component" value="Unassembled WGS sequence"/>
</dbReference>
<dbReference type="InterPro" id="IPR012429">
    <property type="entry name" value="HGSNAT_cat"/>
</dbReference>
<dbReference type="PANTHER" id="PTHR31061">
    <property type="entry name" value="LD22376P"/>
    <property type="match status" value="1"/>
</dbReference>
<organism evidence="4 5">
    <name type="scientific">Tripterygium wilfordii</name>
    <name type="common">Thunder God vine</name>
    <dbReference type="NCBI Taxonomy" id="458696"/>
    <lineage>
        <taxon>Eukaryota</taxon>
        <taxon>Viridiplantae</taxon>
        <taxon>Streptophyta</taxon>
        <taxon>Embryophyta</taxon>
        <taxon>Tracheophyta</taxon>
        <taxon>Spermatophyta</taxon>
        <taxon>Magnoliopsida</taxon>
        <taxon>eudicotyledons</taxon>
        <taxon>Gunneridae</taxon>
        <taxon>Pentapetalae</taxon>
        <taxon>rosids</taxon>
        <taxon>fabids</taxon>
        <taxon>Celastrales</taxon>
        <taxon>Celastraceae</taxon>
        <taxon>Tripterygium</taxon>
    </lineage>
</organism>
<protein>
    <submittedName>
        <fullName evidence="4">Heparan-alpha-glucosaminide N-acetyltransferase</fullName>
    </submittedName>
</protein>
<evidence type="ECO:0000256" key="2">
    <source>
        <dbReference type="SAM" id="Phobius"/>
    </source>
</evidence>
<dbReference type="EMBL" id="JAAARO010000010">
    <property type="protein sequence ID" value="KAF5741248.1"/>
    <property type="molecule type" value="Genomic_DNA"/>
</dbReference>
<feature type="transmembrane region" description="Helical" evidence="2">
    <location>
        <begin position="130"/>
        <end position="150"/>
    </location>
</feature>
<feature type="region of interest" description="Disordered" evidence="1">
    <location>
        <begin position="63"/>
        <end position="90"/>
    </location>
</feature>
<dbReference type="Pfam" id="PF07786">
    <property type="entry name" value="HGSNAT_cat"/>
    <property type="match status" value="1"/>
</dbReference>
<evidence type="ECO:0000256" key="1">
    <source>
        <dbReference type="SAM" id="MobiDB-lite"/>
    </source>
</evidence>
<name>A0A7J7D4P7_TRIWF</name>
<feature type="transmembrane region" description="Helical" evidence="2">
    <location>
        <begin position="202"/>
        <end position="220"/>
    </location>
</feature>
<feature type="transmembrane region" description="Helical" evidence="2">
    <location>
        <begin position="170"/>
        <end position="190"/>
    </location>
</feature>
<feature type="transmembrane region" description="Helical" evidence="2">
    <location>
        <begin position="93"/>
        <end position="110"/>
    </location>
</feature>
<keyword evidence="2" id="KW-1133">Transmembrane helix</keyword>
<dbReference type="InParanoid" id="A0A7J7D4P7"/>
<evidence type="ECO:0000313" key="5">
    <source>
        <dbReference type="Proteomes" id="UP000593562"/>
    </source>
</evidence>
<evidence type="ECO:0000313" key="4">
    <source>
        <dbReference type="EMBL" id="KAF5741248.1"/>
    </source>
</evidence>